<accession>A0A830EPM5</accession>
<protein>
    <submittedName>
        <fullName evidence="1">Uncharacterized protein</fullName>
    </submittedName>
</protein>
<organism evidence="1 2">
    <name type="scientific">Haloarcula sebkhae</name>
    <dbReference type="NCBI Taxonomy" id="932660"/>
    <lineage>
        <taxon>Archaea</taxon>
        <taxon>Methanobacteriati</taxon>
        <taxon>Methanobacteriota</taxon>
        <taxon>Stenosarchaea group</taxon>
        <taxon>Halobacteria</taxon>
        <taxon>Halobacteriales</taxon>
        <taxon>Haloarculaceae</taxon>
        <taxon>Haloarcula</taxon>
    </lineage>
</organism>
<dbReference type="RefSeq" id="WP_188980195.1">
    <property type="nucleotide sequence ID" value="NZ_BMPD01000008.1"/>
</dbReference>
<dbReference type="OrthoDB" id="3164at2157"/>
<dbReference type="AlphaFoldDB" id="A0A830EPM5"/>
<sequence length="116" mass="13318">MSGNDSFLLDEPAEEPVISDTVDENGHTIAVRDDSWKYIRHDVSPPQDFWYPFDDREQAYHYITDQGERNPADISNVGELISMAEDYLISPDSLPKLEGGFSRDMEEQLEDLGYKM</sequence>
<evidence type="ECO:0000313" key="1">
    <source>
        <dbReference type="EMBL" id="GGK81207.1"/>
    </source>
</evidence>
<proteinExistence type="predicted"/>
<gene>
    <name evidence="1" type="ORF">GCM10009067_36900</name>
</gene>
<reference evidence="1" key="2">
    <citation type="submission" date="2020-09" db="EMBL/GenBank/DDBJ databases">
        <authorList>
            <person name="Sun Q."/>
            <person name="Ohkuma M."/>
        </authorList>
    </citation>
    <scope>NUCLEOTIDE SEQUENCE</scope>
    <source>
        <strain evidence="1">JCM 19018</strain>
    </source>
</reference>
<dbReference type="Proteomes" id="UP000614221">
    <property type="component" value="Unassembled WGS sequence"/>
</dbReference>
<reference evidence="1" key="1">
    <citation type="journal article" date="2014" name="Int. J. Syst. Evol. Microbiol.">
        <title>Complete genome sequence of Corynebacterium casei LMG S-19264T (=DSM 44701T), isolated from a smear-ripened cheese.</title>
        <authorList>
            <consortium name="US DOE Joint Genome Institute (JGI-PGF)"/>
            <person name="Walter F."/>
            <person name="Albersmeier A."/>
            <person name="Kalinowski J."/>
            <person name="Ruckert C."/>
        </authorList>
    </citation>
    <scope>NUCLEOTIDE SEQUENCE</scope>
    <source>
        <strain evidence="1">JCM 19018</strain>
    </source>
</reference>
<evidence type="ECO:0000313" key="2">
    <source>
        <dbReference type="Proteomes" id="UP000614221"/>
    </source>
</evidence>
<comment type="caution">
    <text evidence="1">The sequence shown here is derived from an EMBL/GenBank/DDBJ whole genome shotgun (WGS) entry which is preliminary data.</text>
</comment>
<name>A0A830EPM5_9EURY</name>
<dbReference type="EMBL" id="BMPD01000008">
    <property type="protein sequence ID" value="GGK81207.1"/>
    <property type="molecule type" value="Genomic_DNA"/>
</dbReference>